<dbReference type="InterPro" id="IPR007627">
    <property type="entry name" value="RNA_pol_sigma70_r2"/>
</dbReference>
<dbReference type="EMBL" id="RPOK01000002">
    <property type="protein sequence ID" value="RPJ66978.1"/>
    <property type="molecule type" value="Genomic_DNA"/>
</dbReference>
<keyword evidence="5 6" id="KW-0804">Transcription</keyword>
<dbReference type="GO" id="GO:0006352">
    <property type="term" value="P:DNA-templated transcription initiation"/>
    <property type="evidence" value="ECO:0007669"/>
    <property type="project" value="InterPro"/>
</dbReference>
<keyword evidence="3 6" id="KW-0731">Sigma factor</keyword>
<dbReference type="PANTHER" id="PTHR43133:SF51">
    <property type="entry name" value="RNA POLYMERASE SIGMA FACTOR"/>
    <property type="match status" value="1"/>
</dbReference>
<reference evidence="9 10" key="1">
    <citation type="submission" date="2018-11" db="EMBL/GenBank/DDBJ databases">
        <authorList>
            <person name="Ye M.-Q."/>
            <person name="Du Z.-J."/>
        </authorList>
    </citation>
    <scope>NUCLEOTIDE SEQUENCE [LARGE SCALE GENOMIC DNA]</scope>
    <source>
        <strain evidence="9 10">U0105</strain>
    </source>
</reference>
<name>A0A3N5ZBJ5_9ALTE</name>
<dbReference type="InterPro" id="IPR000838">
    <property type="entry name" value="RNA_pol_sigma70_ECF_CS"/>
</dbReference>
<accession>A0A3N5ZBJ5</accession>
<evidence type="ECO:0000256" key="4">
    <source>
        <dbReference type="ARBA" id="ARBA00023125"/>
    </source>
</evidence>
<dbReference type="Gene3D" id="1.10.10.10">
    <property type="entry name" value="Winged helix-like DNA-binding domain superfamily/Winged helix DNA-binding domain"/>
    <property type="match status" value="1"/>
</dbReference>
<evidence type="ECO:0000259" key="8">
    <source>
        <dbReference type="Pfam" id="PF08281"/>
    </source>
</evidence>
<dbReference type="Gene3D" id="1.10.1740.10">
    <property type="match status" value="1"/>
</dbReference>
<dbReference type="GO" id="GO:0003677">
    <property type="term" value="F:DNA binding"/>
    <property type="evidence" value="ECO:0007669"/>
    <property type="project" value="UniProtKB-KW"/>
</dbReference>
<dbReference type="SUPFAM" id="SSF88659">
    <property type="entry name" value="Sigma3 and sigma4 domains of RNA polymerase sigma factors"/>
    <property type="match status" value="1"/>
</dbReference>
<evidence type="ECO:0000256" key="6">
    <source>
        <dbReference type="RuleBase" id="RU000716"/>
    </source>
</evidence>
<dbReference type="PROSITE" id="PS01063">
    <property type="entry name" value="SIGMA70_ECF"/>
    <property type="match status" value="1"/>
</dbReference>
<dbReference type="PANTHER" id="PTHR43133">
    <property type="entry name" value="RNA POLYMERASE ECF-TYPE SIGMA FACTO"/>
    <property type="match status" value="1"/>
</dbReference>
<keyword evidence="4 6" id="KW-0238">DNA-binding</keyword>
<dbReference type="InterPro" id="IPR039425">
    <property type="entry name" value="RNA_pol_sigma-70-like"/>
</dbReference>
<proteinExistence type="inferred from homology"/>
<evidence type="ECO:0000313" key="9">
    <source>
        <dbReference type="EMBL" id="RPJ66978.1"/>
    </source>
</evidence>
<dbReference type="AlphaFoldDB" id="A0A3N5ZBJ5"/>
<dbReference type="GO" id="GO:0016987">
    <property type="term" value="F:sigma factor activity"/>
    <property type="evidence" value="ECO:0007669"/>
    <property type="project" value="UniProtKB-KW"/>
</dbReference>
<evidence type="ECO:0000256" key="3">
    <source>
        <dbReference type="ARBA" id="ARBA00023082"/>
    </source>
</evidence>
<evidence type="ECO:0000256" key="1">
    <source>
        <dbReference type="ARBA" id="ARBA00010641"/>
    </source>
</evidence>
<dbReference type="OrthoDB" id="9797134at2"/>
<comment type="similarity">
    <text evidence="1 6">Belongs to the sigma-70 factor family. ECF subfamily.</text>
</comment>
<feature type="domain" description="RNA polymerase sigma factor 70 region 4 type 2" evidence="8">
    <location>
        <begin position="115"/>
        <end position="165"/>
    </location>
</feature>
<comment type="caution">
    <text evidence="9">The sequence shown here is derived from an EMBL/GenBank/DDBJ whole genome shotgun (WGS) entry which is preliminary data.</text>
</comment>
<dbReference type="RefSeq" id="WP_124026883.1">
    <property type="nucleotide sequence ID" value="NZ_JBHRSN010000015.1"/>
</dbReference>
<organism evidence="9 10">
    <name type="scientific">Alteromonas sediminis</name>
    <dbReference type="NCBI Taxonomy" id="2259342"/>
    <lineage>
        <taxon>Bacteria</taxon>
        <taxon>Pseudomonadati</taxon>
        <taxon>Pseudomonadota</taxon>
        <taxon>Gammaproteobacteria</taxon>
        <taxon>Alteromonadales</taxon>
        <taxon>Alteromonadaceae</taxon>
        <taxon>Alteromonas/Salinimonas group</taxon>
        <taxon>Alteromonas</taxon>
    </lineage>
</organism>
<dbReference type="InterPro" id="IPR013324">
    <property type="entry name" value="RNA_pol_sigma_r3/r4-like"/>
</dbReference>
<gene>
    <name evidence="9" type="ORF">DRW07_05390</name>
</gene>
<dbReference type="InterPro" id="IPR013249">
    <property type="entry name" value="RNA_pol_sigma70_r4_t2"/>
</dbReference>
<dbReference type="SUPFAM" id="SSF88946">
    <property type="entry name" value="Sigma2 domain of RNA polymerase sigma factors"/>
    <property type="match status" value="1"/>
</dbReference>
<dbReference type="InterPro" id="IPR013325">
    <property type="entry name" value="RNA_pol_sigma_r2"/>
</dbReference>
<evidence type="ECO:0000259" key="7">
    <source>
        <dbReference type="Pfam" id="PF04542"/>
    </source>
</evidence>
<dbReference type="InterPro" id="IPR014284">
    <property type="entry name" value="RNA_pol_sigma-70_dom"/>
</dbReference>
<dbReference type="InterPro" id="IPR036388">
    <property type="entry name" value="WH-like_DNA-bd_sf"/>
</dbReference>
<dbReference type="CDD" id="cd06171">
    <property type="entry name" value="Sigma70_r4"/>
    <property type="match status" value="1"/>
</dbReference>
<evidence type="ECO:0000256" key="5">
    <source>
        <dbReference type="ARBA" id="ARBA00023163"/>
    </source>
</evidence>
<keyword evidence="10" id="KW-1185">Reference proteome</keyword>
<dbReference type="Proteomes" id="UP000275281">
    <property type="component" value="Unassembled WGS sequence"/>
</dbReference>
<dbReference type="Pfam" id="PF04542">
    <property type="entry name" value="Sigma70_r2"/>
    <property type="match status" value="1"/>
</dbReference>
<dbReference type="Pfam" id="PF08281">
    <property type="entry name" value="Sigma70_r4_2"/>
    <property type="match status" value="1"/>
</dbReference>
<sequence length="178" mass="20382">MNDQTLIMRILVNDDQHAFTTLVRSYQQPIRQFLCRLTQGNRTLADDLAQHVFIAAYDKLATFRAEANFSTWLHSIAYRAFLNEMRKAHYQQEAELTDQTLSQPTYTNAENEILVEQLMTKLSFSERTCMTLAFSAGMSHQEIATITDFPLGTVKSHINRGKQKLTGWLNESQTGSTK</sequence>
<protein>
    <recommendedName>
        <fullName evidence="6">RNA polymerase sigma factor</fullName>
    </recommendedName>
</protein>
<dbReference type="NCBIfam" id="TIGR02937">
    <property type="entry name" value="sigma70-ECF"/>
    <property type="match status" value="1"/>
</dbReference>
<evidence type="ECO:0000256" key="2">
    <source>
        <dbReference type="ARBA" id="ARBA00023015"/>
    </source>
</evidence>
<feature type="domain" description="RNA polymerase sigma-70 region 2" evidence="7">
    <location>
        <begin position="22"/>
        <end position="88"/>
    </location>
</feature>
<keyword evidence="2 6" id="KW-0805">Transcription regulation</keyword>
<evidence type="ECO:0000313" key="10">
    <source>
        <dbReference type="Proteomes" id="UP000275281"/>
    </source>
</evidence>